<name>A0AAV2F8M9_9ROSI</name>
<organism evidence="1 2">
    <name type="scientific">Linum trigynum</name>
    <dbReference type="NCBI Taxonomy" id="586398"/>
    <lineage>
        <taxon>Eukaryota</taxon>
        <taxon>Viridiplantae</taxon>
        <taxon>Streptophyta</taxon>
        <taxon>Embryophyta</taxon>
        <taxon>Tracheophyta</taxon>
        <taxon>Spermatophyta</taxon>
        <taxon>Magnoliopsida</taxon>
        <taxon>eudicotyledons</taxon>
        <taxon>Gunneridae</taxon>
        <taxon>Pentapetalae</taxon>
        <taxon>rosids</taxon>
        <taxon>fabids</taxon>
        <taxon>Malpighiales</taxon>
        <taxon>Linaceae</taxon>
        <taxon>Linum</taxon>
    </lineage>
</organism>
<sequence>MNSCLAPKLSASITEVHGQLLVFTVLVTVNSPCVSNLVLDALLFTVNYTSSRSCATVNPAFSRELAFFHLFSRFSILFANPSTPRLVPPVKS</sequence>
<gene>
    <name evidence="1" type="ORF">LTRI10_LOCUS34912</name>
</gene>
<dbReference type="EMBL" id="OZ034819">
    <property type="protein sequence ID" value="CAL1394407.1"/>
    <property type="molecule type" value="Genomic_DNA"/>
</dbReference>
<evidence type="ECO:0000313" key="2">
    <source>
        <dbReference type="Proteomes" id="UP001497516"/>
    </source>
</evidence>
<proteinExistence type="predicted"/>
<dbReference type="AlphaFoldDB" id="A0AAV2F8M9"/>
<reference evidence="1 2" key="1">
    <citation type="submission" date="2024-04" db="EMBL/GenBank/DDBJ databases">
        <authorList>
            <person name="Fracassetti M."/>
        </authorList>
    </citation>
    <scope>NUCLEOTIDE SEQUENCE [LARGE SCALE GENOMIC DNA]</scope>
</reference>
<accession>A0AAV2F8M9</accession>
<protein>
    <recommendedName>
        <fullName evidence="3">Secreted protein</fullName>
    </recommendedName>
</protein>
<dbReference type="Proteomes" id="UP001497516">
    <property type="component" value="Chromosome 6"/>
</dbReference>
<evidence type="ECO:0008006" key="3">
    <source>
        <dbReference type="Google" id="ProtNLM"/>
    </source>
</evidence>
<evidence type="ECO:0000313" key="1">
    <source>
        <dbReference type="EMBL" id="CAL1394407.1"/>
    </source>
</evidence>
<keyword evidence="2" id="KW-1185">Reference proteome</keyword>